<protein>
    <submittedName>
        <fullName evidence="1">Uncharacterized protein</fullName>
    </submittedName>
</protein>
<gene>
    <name evidence="1" type="ORF">XBFM1_2330002</name>
</gene>
<evidence type="ECO:0000313" key="2">
    <source>
        <dbReference type="Proteomes" id="UP000028487"/>
    </source>
</evidence>
<dbReference type="HOGENOM" id="CLU_3376768_0_0_6"/>
<reference evidence="1" key="1">
    <citation type="submission" date="2013-07" db="EMBL/GenBank/DDBJ databases">
        <title>Sub-species coevolution in mutualistic symbiosis.</title>
        <authorList>
            <person name="Murfin K."/>
            <person name="Klassen J."/>
            <person name="Lee M."/>
            <person name="Forst S."/>
            <person name="Stock P."/>
            <person name="Goodrich-Blair H."/>
        </authorList>
    </citation>
    <scope>NUCLEOTIDE SEQUENCE [LARGE SCALE GENOMIC DNA]</scope>
    <source>
        <strain evidence="1">Feltiae Moldova</strain>
    </source>
</reference>
<comment type="caution">
    <text evidence="1">The sequence shown here is derived from an EMBL/GenBank/DDBJ whole genome shotgun (WGS) entry which is preliminary data.</text>
</comment>
<name>A0A077NTE0_XENBV</name>
<dbReference type="AlphaFoldDB" id="A0A077NTE0"/>
<evidence type="ECO:0000313" key="1">
    <source>
        <dbReference type="EMBL" id="CDH01784.1"/>
    </source>
</evidence>
<dbReference type="Proteomes" id="UP000028487">
    <property type="component" value="Unassembled WGS sequence"/>
</dbReference>
<proteinExistence type="predicted"/>
<sequence length="34" mass="3903">MLLTQTIFLSKKVIEYVNAKVDIIAMGKLTIYFP</sequence>
<organism evidence="1 2">
    <name type="scientific">Xenorhabdus bovienii str. feltiae Moldova</name>
    <dbReference type="NCBI Taxonomy" id="1398200"/>
    <lineage>
        <taxon>Bacteria</taxon>
        <taxon>Pseudomonadati</taxon>
        <taxon>Pseudomonadota</taxon>
        <taxon>Gammaproteobacteria</taxon>
        <taxon>Enterobacterales</taxon>
        <taxon>Morganellaceae</taxon>
        <taxon>Xenorhabdus</taxon>
    </lineage>
</organism>
<accession>A0A077NTE0</accession>
<dbReference type="EMBL" id="CBSV010000150">
    <property type="protein sequence ID" value="CDH01784.1"/>
    <property type="molecule type" value="Genomic_DNA"/>
</dbReference>